<keyword evidence="2" id="KW-1185">Reference proteome</keyword>
<comment type="caution">
    <text evidence="1">The sequence shown here is derived from an EMBL/GenBank/DDBJ whole genome shotgun (WGS) entry which is preliminary data.</text>
</comment>
<proteinExistence type="predicted"/>
<evidence type="ECO:0000313" key="2">
    <source>
        <dbReference type="Proteomes" id="UP000295560"/>
    </source>
</evidence>
<sequence>MLSRTGVRQLPSHARLYADAPATRAERMSRGSAPAAIVVPASRPASSLAHLIDVAAQMGAFLVVLCSKQANVDQVSQRMHETLGSRGVAIRVDEYEFPGLTFTTSGPEFSSVNGGRRSDLSMKRNVGLWLARLLGWEKIVFVDDDMTILPSDISRIVHQLDRFPIAGMRSLAYPDNSVVCHARRLARMDQDVFVSGAVLGVNCARRDLAFFPDIYNEDWFFFGEAAATRGLPRPGVAKQEVYDPFDTARAGHEEFGDLLAEGLYSLIEQSGADSFEQVVELASSTYWTDFIDVRHNAILDVRGRLGHLLDRLDYDDRTIHAATVALDSSRTRYDGPAAIAPGQCAEFLERWRKDTNDWRNALPEPMRYRSLAGALDGLQITVWRPVR</sequence>
<evidence type="ECO:0008006" key="3">
    <source>
        <dbReference type="Google" id="ProtNLM"/>
    </source>
</evidence>
<evidence type="ECO:0000313" key="1">
    <source>
        <dbReference type="EMBL" id="TCK21383.1"/>
    </source>
</evidence>
<name>A0A4R1HKD2_PSEEN</name>
<dbReference type="Proteomes" id="UP000295560">
    <property type="component" value="Unassembled WGS sequence"/>
</dbReference>
<reference evidence="1 2" key="1">
    <citation type="submission" date="2019-03" db="EMBL/GenBank/DDBJ databases">
        <title>Sequencing the genomes of 1000 actinobacteria strains.</title>
        <authorList>
            <person name="Klenk H.-P."/>
        </authorList>
    </citation>
    <scope>NUCLEOTIDE SEQUENCE [LARGE SCALE GENOMIC DNA]</scope>
    <source>
        <strain evidence="1 2">DSM 44969</strain>
    </source>
</reference>
<dbReference type="CDD" id="cd00761">
    <property type="entry name" value="Glyco_tranf_GTA_type"/>
    <property type="match status" value="1"/>
</dbReference>
<protein>
    <recommendedName>
        <fullName evidence="3">Glycosyl transferase family 2</fullName>
    </recommendedName>
</protein>
<dbReference type="InterPro" id="IPR029044">
    <property type="entry name" value="Nucleotide-diphossugar_trans"/>
</dbReference>
<accession>A0A4R1HKD2</accession>
<gene>
    <name evidence="1" type="ORF">EV378_5366</name>
</gene>
<organism evidence="1 2">
    <name type="scientific">Pseudonocardia endophytica</name>
    <dbReference type="NCBI Taxonomy" id="401976"/>
    <lineage>
        <taxon>Bacteria</taxon>
        <taxon>Bacillati</taxon>
        <taxon>Actinomycetota</taxon>
        <taxon>Actinomycetes</taxon>
        <taxon>Pseudonocardiales</taxon>
        <taxon>Pseudonocardiaceae</taxon>
        <taxon>Pseudonocardia</taxon>
    </lineage>
</organism>
<dbReference type="SUPFAM" id="SSF53448">
    <property type="entry name" value="Nucleotide-diphospho-sugar transferases"/>
    <property type="match status" value="1"/>
</dbReference>
<dbReference type="AlphaFoldDB" id="A0A4R1HKD2"/>
<dbReference type="EMBL" id="SMFZ01000002">
    <property type="protein sequence ID" value="TCK21383.1"/>
    <property type="molecule type" value="Genomic_DNA"/>
</dbReference>